<protein>
    <submittedName>
        <fullName evidence="2">Uncharacterized protein</fullName>
    </submittedName>
</protein>
<feature type="compositionally biased region" description="Basic and acidic residues" evidence="1">
    <location>
        <begin position="55"/>
        <end position="83"/>
    </location>
</feature>
<evidence type="ECO:0000313" key="3">
    <source>
        <dbReference type="Proteomes" id="UP000009172"/>
    </source>
</evidence>
<name>F2RTT0_TRIT1</name>
<organism evidence="2 3">
    <name type="scientific">Trichophyton tonsurans (strain CBS 112818)</name>
    <name type="common">Scalp ringworm fungus</name>
    <dbReference type="NCBI Taxonomy" id="647933"/>
    <lineage>
        <taxon>Eukaryota</taxon>
        <taxon>Fungi</taxon>
        <taxon>Dikarya</taxon>
        <taxon>Ascomycota</taxon>
        <taxon>Pezizomycotina</taxon>
        <taxon>Eurotiomycetes</taxon>
        <taxon>Eurotiomycetidae</taxon>
        <taxon>Onygenales</taxon>
        <taxon>Arthrodermataceae</taxon>
        <taxon>Trichophyton</taxon>
    </lineage>
</organism>
<proteinExistence type="predicted"/>
<dbReference type="EMBL" id="GG698484">
    <property type="protein sequence ID" value="EGD94729.1"/>
    <property type="molecule type" value="Genomic_DNA"/>
</dbReference>
<feature type="region of interest" description="Disordered" evidence="1">
    <location>
        <begin position="1"/>
        <end position="83"/>
    </location>
</feature>
<reference evidence="3" key="1">
    <citation type="journal article" date="2012" name="MBio">
        <title>Comparative genome analysis of Trichophyton rubrum and related dermatophytes reveals candidate genes involved in infection.</title>
        <authorList>
            <person name="Martinez D.A."/>
            <person name="Oliver B.G."/>
            <person name="Graeser Y."/>
            <person name="Goldberg J.M."/>
            <person name="Li W."/>
            <person name="Martinez-Rossi N.M."/>
            <person name="Monod M."/>
            <person name="Shelest E."/>
            <person name="Barton R.C."/>
            <person name="Birch E."/>
            <person name="Brakhage A.A."/>
            <person name="Chen Z."/>
            <person name="Gurr S.J."/>
            <person name="Heiman D."/>
            <person name="Heitman J."/>
            <person name="Kosti I."/>
            <person name="Rossi A."/>
            <person name="Saif S."/>
            <person name="Samalova M."/>
            <person name="Saunders C.W."/>
            <person name="Shea T."/>
            <person name="Summerbell R.C."/>
            <person name="Xu J."/>
            <person name="Young S."/>
            <person name="Zeng Q."/>
            <person name="Birren B.W."/>
            <person name="Cuomo C.A."/>
            <person name="White T.C."/>
        </authorList>
    </citation>
    <scope>NUCLEOTIDE SEQUENCE [LARGE SCALE GENOMIC DNA]</scope>
    <source>
        <strain evidence="3">CBS 112818</strain>
    </source>
</reference>
<gene>
    <name evidence="2" type="ORF">TESG_08344</name>
</gene>
<feature type="compositionally biased region" description="Basic and acidic residues" evidence="1">
    <location>
        <begin position="17"/>
        <end position="33"/>
    </location>
</feature>
<evidence type="ECO:0000313" key="2">
    <source>
        <dbReference type="EMBL" id="EGD94729.1"/>
    </source>
</evidence>
<evidence type="ECO:0000256" key="1">
    <source>
        <dbReference type="SAM" id="MobiDB-lite"/>
    </source>
</evidence>
<dbReference type="Proteomes" id="UP000009172">
    <property type="component" value="Unassembled WGS sequence"/>
</dbReference>
<sequence length="83" mass="10012">MYRLEKDRSKNNYSEPTEGKEVESRRVEHECKRPPAWAESGRGSRDAESQELLMQEEKKQKEQQKDMKKEIFDWESRKMPPIL</sequence>
<keyword evidence="3" id="KW-1185">Reference proteome</keyword>
<accession>F2RTT0</accession>
<dbReference type="AlphaFoldDB" id="F2RTT0"/>
<feature type="compositionally biased region" description="Basic and acidic residues" evidence="1">
    <location>
        <begin position="1"/>
        <end position="10"/>
    </location>
</feature>
<dbReference type="HOGENOM" id="CLU_2544243_0_0_1"/>